<dbReference type="PANTHER" id="PTHR31210">
    <property type="entry name" value="OS06G0731900 PROTEIN"/>
    <property type="match status" value="1"/>
</dbReference>
<keyword evidence="3" id="KW-1185">Reference proteome</keyword>
<name>A0AAD6L928_9ROSI</name>
<dbReference type="AlphaFoldDB" id="A0AAD6L928"/>
<protein>
    <submittedName>
        <fullName evidence="2">Uncharacterized protein</fullName>
    </submittedName>
</protein>
<gene>
    <name evidence="2" type="ORF">NC653_041260</name>
</gene>
<evidence type="ECO:0000256" key="1">
    <source>
        <dbReference type="SAM" id="Phobius"/>
    </source>
</evidence>
<sequence>MKALVIPPVSLPSDSKSRRSHWCSVFPAASFLFLIFFALYAFIAPDYKERLSRWGIADTFQNFKFSNCKNQCRPPGSESLPEGIVSKTSNFQMRPLWGFPKNDENSPINLLAVAVGITQRDLVNKMVKKFLSSNFSVMLFHYDGIVDEWRDFEWNDRVIHVSARNQTKWWFAKRFLHPDIVAACNYIFLWDEDLGVENFNPKQYYIAMYPSFGVYEELPRDSRTQHRQDHKFLVKAENLSNDICLFCTICSVFCQLNFHFLRFHEMQYVSIVKSEGLHISQPALDYKSLVHQQITVRASKSGVHRFSVLQCLFLSDGICSLLSEGLTSLVFVMEIAPLLHAQGKKIQLCYISVGGNDGPCFLESCLALCVVYDPEISQYCIRGCLFISESDECCHGLLLFMGSYILYHTCYPVSWILMLSHIFYAKFILQNDLIHAWGLDYQLGYCSQASYYLFPLSQRYLDTLFCSFQHGDRTKNIGIVDAEYIVHYGHPTLGGVVENEEPSRSQKTDPRLEVRRQSLIELRIFQKRWKEAVEEDQCWIDPYKEAVKESS</sequence>
<keyword evidence="1" id="KW-1133">Transmembrane helix</keyword>
<feature type="transmembrane region" description="Helical" evidence="1">
    <location>
        <begin position="21"/>
        <end position="43"/>
    </location>
</feature>
<dbReference type="Proteomes" id="UP001164929">
    <property type="component" value="Chromosome 19"/>
</dbReference>
<keyword evidence="1" id="KW-0472">Membrane</keyword>
<keyword evidence="1" id="KW-0812">Transmembrane</keyword>
<reference evidence="2" key="1">
    <citation type="journal article" date="2023" name="Mol. Ecol. Resour.">
        <title>Chromosome-level genome assembly of a triploid poplar Populus alba 'Berolinensis'.</title>
        <authorList>
            <person name="Chen S."/>
            <person name="Yu Y."/>
            <person name="Wang X."/>
            <person name="Wang S."/>
            <person name="Zhang T."/>
            <person name="Zhou Y."/>
            <person name="He R."/>
            <person name="Meng N."/>
            <person name="Wang Y."/>
            <person name="Liu W."/>
            <person name="Liu Z."/>
            <person name="Liu J."/>
            <person name="Guo Q."/>
            <person name="Huang H."/>
            <person name="Sederoff R.R."/>
            <person name="Wang G."/>
            <person name="Qu G."/>
            <person name="Chen S."/>
        </authorList>
    </citation>
    <scope>NUCLEOTIDE SEQUENCE</scope>
    <source>
        <strain evidence="2">SC-2020</strain>
    </source>
</reference>
<dbReference type="InterPro" id="IPR007877">
    <property type="entry name" value="DUF707"/>
</dbReference>
<dbReference type="EMBL" id="JAQIZT010000019">
    <property type="protein sequence ID" value="KAJ6952048.1"/>
    <property type="molecule type" value="Genomic_DNA"/>
</dbReference>
<accession>A0AAD6L928</accession>
<dbReference type="Pfam" id="PF05212">
    <property type="entry name" value="DUF707"/>
    <property type="match status" value="4"/>
</dbReference>
<comment type="caution">
    <text evidence="2">The sequence shown here is derived from an EMBL/GenBank/DDBJ whole genome shotgun (WGS) entry which is preliminary data.</text>
</comment>
<organism evidence="2 3">
    <name type="scientific">Populus alba x Populus x berolinensis</name>
    <dbReference type="NCBI Taxonomy" id="444605"/>
    <lineage>
        <taxon>Eukaryota</taxon>
        <taxon>Viridiplantae</taxon>
        <taxon>Streptophyta</taxon>
        <taxon>Embryophyta</taxon>
        <taxon>Tracheophyta</taxon>
        <taxon>Spermatophyta</taxon>
        <taxon>Magnoliopsida</taxon>
        <taxon>eudicotyledons</taxon>
        <taxon>Gunneridae</taxon>
        <taxon>Pentapetalae</taxon>
        <taxon>rosids</taxon>
        <taxon>fabids</taxon>
        <taxon>Malpighiales</taxon>
        <taxon>Salicaceae</taxon>
        <taxon>Saliceae</taxon>
        <taxon>Populus</taxon>
    </lineage>
</organism>
<evidence type="ECO:0000313" key="2">
    <source>
        <dbReference type="EMBL" id="KAJ6952048.1"/>
    </source>
</evidence>
<evidence type="ECO:0000313" key="3">
    <source>
        <dbReference type="Proteomes" id="UP001164929"/>
    </source>
</evidence>
<dbReference type="PANTHER" id="PTHR31210:SF74">
    <property type="entry name" value="LYSINE KETOGLUTARATE REDUCTASE TRANS-SPLICING-LIKE PROTEIN"/>
    <property type="match status" value="1"/>
</dbReference>
<proteinExistence type="predicted"/>